<dbReference type="EMBL" id="LAZR01043432">
    <property type="protein sequence ID" value="KKL07095.1"/>
    <property type="molecule type" value="Genomic_DNA"/>
</dbReference>
<gene>
    <name evidence="2" type="ORF">LCGC14_2589450</name>
</gene>
<feature type="domain" description="Smf/DprA SLOG" evidence="1">
    <location>
        <begin position="2"/>
        <end position="58"/>
    </location>
</feature>
<name>A0A0F9ACD0_9ZZZZ</name>
<dbReference type="Gene3D" id="3.40.50.450">
    <property type="match status" value="1"/>
</dbReference>
<dbReference type="AlphaFoldDB" id="A0A0F9ACD0"/>
<evidence type="ECO:0000313" key="2">
    <source>
        <dbReference type="EMBL" id="KKL07095.1"/>
    </source>
</evidence>
<comment type="caution">
    <text evidence="2">The sequence shown here is derived from an EMBL/GenBank/DDBJ whole genome shotgun (WGS) entry which is preliminary data.</text>
</comment>
<accession>A0A0F9ACD0</accession>
<evidence type="ECO:0000259" key="1">
    <source>
        <dbReference type="Pfam" id="PF02481"/>
    </source>
</evidence>
<reference evidence="2" key="1">
    <citation type="journal article" date="2015" name="Nature">
        <title>Complex archaea that bridge the gap between prokaryotes and eukaryotes.</title>
        <authorList>
            <person name="Spang A."/>
            <person name="Saw J.H."/>
            <person name="Jorgensen S.L."/>
            <person name="Zaremba-Niedzwiedzka K."/>
            <person name="Martijn J."/>
            <person name="Lind A.E."/>
            <person name="van Eijk R."/>
            <person name="Schleper C."/>
            <person name="Guy L."/>
            <person name="Ettema T.J."/>
        </authorList>
    </citation>
    <scope>NUCLEOTIDE SEQUENCE</scope>
</reference>
<protein>
    <recommendedName>
        <fullName evidence="1">Smf/DprA SLOG domain-containing protein</fullName>
    </recommendedName>
</protein>
<sequence>MKIAIVGSSKLTEKEKQLARDAILKIIEEHGQDHIYISGGARGVDTEVHTMAQNNDVEIIEHHPSSNNWDGFKMRNICIANDCDILYCITTPMKYTPCYHCDDPTHEKTAGCWTMNYAKKLKKETHLVIV</sequence>
<organism evidence="2">
    <name type="scientific">marine sediment metagenome</name>
    <dbReference type="NCBI Taxonomy" id="412755"/>
    <lineage>
        <taxon>unclassified sequences</taxon>
        <taxon>metagenomes</taxon>
        <taxon>ecological metagenomes</taxon>
    </lineage>
</organism>
<dbReference type="InterPro" id="IPR057666">
    <property type="entry name" value="DrpA_SLOG"/>
</dbReference>
<dbReference type="GO" id="GO:0009294">
    <property type="term" value="P:DNA-mediated transformation"/>
    <property type="evidence" value="ECO:0007669"/>
    <property type="project" value="InterPro"/>
</dbReference>
<dbReference type="Pfam" id="PF02481">
    <property type="entry name" value="DNA_processg_A"/>
    <property type="match status" value="1"/>
</dbReference>
<proteinExistence type="predicted"/>